<evidence type="ECO:0000259" key="14">
    <source>
        <dbReference type="PROSITE" id="PS50850"/>
    </source>
</evidence>
<evidence type="ECO:0000256" key="3">
    <source>
        <dbReference type="ARBA" id="ARBA00007520"/>
    </source>
</evidence>
<feature type="domain" description="Major facilitator superfamily (MFS) profile" evidence="14">
    <location>
        <begin position="1"/>
        <end position="425"/>
    </location>
</feature>
<dbReference type="PANTHER" id="PTHR23501:SF188">
    <property type="entry name" value="TETRACYCLINE RESISTANCE PROTEIN"/>
    <property type="match status" value="1"/>
</dbReference>
<evidence type="ECO:0000256" key="5">
    <source>
        <dbReference type="ARBA" id="ARBA00022475"/>
    </source>
</evidence>
<evidence type="ECO:0000256" key="2">
    <source>
        <dbReference type="ARBA" id="ARBA00004651"/>
    </source>
</evidence>
<comment type="function">
    <text evidence="1">Resistance to tetracycline by an active tetracycline efflux. This is an energy-dependent process that decreases the accumulation of the antibiotic in whole cells. This protein functions as a metal-tetracycline/H(+) antiporter.</text>
</comment>
<proteinExistence type="inferred from homology"/>
<dbReference type="InterPro" id="IPR036259">
    <property type="entry name" value="MFS_trans_sf"/>
</dbReference>
<dbReference type="InterPro" id="IPR011701">
    <property type="entry name" value="MFS"/>
</dbReference>
<feature type="transmembrane region" description="Helical" evidence="13">
    <location>
        <begin position="313"/>
        <end position="330"/>
    </location>
</feature>
<sequence>MGWRLGALYGPAVYGVSAASVAVPAVADGLHTAPATAVWILTIHALGLGVGAAVAGRATDVWGPRSVLTLGAVLLAAGTMLCAVATALVVAVAGRALLATGSGAMTATALTLAAGQPSSQRPAVLARLGAAMALFSATAPLAGALAVATSWKTALVLPALSLTAIPLCWPLAQSRRALPARVDWAGAGLLVVTAAGLLLTIQSATLHFPPLPVLGLFTGTCALAILLNQHRRRHPEGFLPAVTSQRPFVLAGLAGAGIYGGLFGCVFAVPQMLTHLGYTAQSIGLLLVPGAIVAAAAARLAGHATADVTRRRVLAATSALFSASLLLAAWDQQPVTLICATTAGFAAFAIAQTTLTAAITAHIAPRQRGGALGPLNLMFFIGGALGAATCSALWQPWGLPAALATMAALPAVSAAAARAALREPQRGS</sequence>
<comment type="subcellular location">
    <subcellularLocation>
        <location evidence="2">Cell membrane</location>
        <topology evidence="2">Multi-pass membrane protein</topology>
    </subcellularLocation>
</comment>
<evidence type="ECO:0000313" key="16">
    <source>
        <dbReference type="Proteomes" id="UP001611075"/>
    </source>
</evidence>
<evidence type="ECO:0000256" key="11">
    <source>
        <dbReference type="ARBA" id="ARBA00023251"/>
    </source>
</evidence>
<dbReference type="RefSeq" id="WP_387020425.1">
    <property type="nucleotide sequence ID" value="NZ_JBIRPU010000004.1"/>
</dbReference>
<evidence type="ECO:0000256" key="9">
    <source>
        <dbReference type="ARBA" id="ARBA00023065"/>
    </source>
</evidence>
<feature type="transmembrane region" description="Helical" evidence="13">
    <location>
        <begin position="281"/>
        <end position="301"/>
    </location>
</feature>
<feature type="transmembrane region" description="Helical" evidence="13">
    <location>
        <begin position="67"/>
        <end position="90"/>
    </location>
</feature>
<evidence type="ECO:0000256" key="12">
    <source>
        <dbReference type="ARBA" id="ARBA00040630"/>
    </source>
</evidence>
<keyword evidence="7" id="KW-0375">Hydrogen ion transport</keyword>
<feature type="transmembrane region" description="Helical" evidence="13">
    <location>
        <begin position="96"/>
        <end position="113"/>
    </location>
</feature>
<feature type="transmembrane region" description="Helical" evidence="13">
    <location>
        <begin position="7"/>
        <end position="27"/>
    </location>
</feature>
<keyword evidence="9" id="KW-0406">Ion transport</keyword>
<feature type="transmembrane region" description="Helical" evidence="13">
    <location>
        <begin position="154"/>
        <end position="172"/>
    </location>
</feature>
<keyword evidence="4" id="KW-0813">Transport</keyword>
<accession>A0ABW7SH18</accession>
<evidence type="ECO:0000313" key="15">
    <source>
        <dbReference type="EMBL" id="MFI0792990.1"/>
    </source>
</evidence>
<dbReference type="PANTHER" id="PTHR23501">
    <property type="entry name" value="MAJOR FACILITATOR SUPERFAMILY"/>
    <property type="match status" value="1"/>
</dbReference>
<evidence type="ECO:0000256" key="7">
    <source>
        <dbReference type="ARBA" id="ARBA00022781"/>
    </source>
</evidence>
<feature type="transmembrane region" description="Helical" evidence="13">
    <location>
        <begin position="33"/>
        <end position="55"/>
    </location>
</feature>
<name>A0ABW7SH18_9ACTN</name>
<gene>
    <name evidence="15" type="ORF">ACH4OY_09865</name>
</gene>
<dbReference type="Gene3D" id="1.20.1250.20">
    <property type="entry name" value="MFS general substrate transporter like domains"/>
    <property type="match status" value="2"/>
</dbReference>
<evidence type="ECO:0000256" key="4">
    <source>
        <dbReference type="ARBA" id="ARBA00022449"/>
    </source>
</evidence>
<feature type="transmembrane region" description="Helical" evidence="13">
    <location>
        <begin position="184"/>
        <end position="204"/>
    </location>
</feature>
<keyword evidence="10 13" id="KW-0472">Membrane</keyword>
<feature type="transmembrane region" description="Helical" evidence="13">
    <location>
        <begin position="210"/>
        <end position="227"/>
    </location>
</feature>
<dbReference type="SUPFAM" id="SSF103473">
    <property type="entry name" value="MFS general substrate transporter"/>
    <property type="match status" value="1"/>
</dbReference>
<dbReference type="EMBL" id="JBIRPU010000004">
    <property type="protein sequence ID" value="MFI0792990.1"/>
    <property type="molecule type" value="Genomic_DNA"/>
</dbReference>
<evidence type="ECO:0000256" key="13">
    <source>
        <dbReference type="SAM" id="Phobius"/>
    </source>
</evidence>
<feature type="transmembrane region" description="Helical" evidence="13">
    <location>
        <begin position="375"/>
        <end position="394"/>
    </location>
</feature>
<keyword evidence="6 13" id="KW-0812">Transmembrane</keyword>
<evidence type="ECO:0000256" key="8">
    <source>
        <dbReference type="ARBA" id="ARBA00022989"/>
    </source>
</evidence>
<organism evidence="15 16">
    <name type="scientific">Micromonospora rubida</name>
    <dbReference type="NCBI Taxonomy" id="2697657"/>
    <lineage>
        <taxon>Bacteria</taxon>
        <taxon>Bacillati</taxon>
        <taxon>Actinomycetota</taxon>
        <taxon>Actinomycetes</taxon>
        <taxon>Micromonosporales</taxon>
        <taxon>Micromonosporaceae</taxon>
        <taxon>Micromonospora</taxon>
    </lineage>
</organism>
<dbReference type="PROSITE" id="PS50850">
    <property type="entry name" value="MFS"/>
    <property type="match status" value="1"/>
</dbReference>
<evidence type="ECO:0000256" key="10">
    <source>
        <dbReference type="ARBA" id="ARBA00023136"/>
    </source>
</evidence>
<dbReference type="Proteomes" id="UP001611075">
    <property type="component" value="Unassembled WGS sequence"/>
</dbReference>
<feature type="transmembrane region" description="Helical" evidence="13">
    <location>
        <begin position="400"/>
        <end position="421"/>
    </location>
</feature>
<feature type="transmembrane region" description="Helical" evidence="13">
    <location>
        <begin position="248"/>
        <end position="269"/>
    </location>
</feature>
<dbReference type="InterPro" id="IPR020846">
    <property type="entry name" value="MFS_dom"/>
</dbReference>
<protein>
    <recommendedName>
        <fullName evidence="12">Tetracycline resistance protein</fullName>
    </recommendedName>
</protein>
<keyword evidence="16" id="KW-1185">Reference proteome</keyword>
<feature type="transmembrane region" description="Helical" evidence="13">
    <location>
        <begin position="125"/>
        <end position="148"/>
    </location>
</feature>
<keyword evidence="4" id="KW-0050">Antiport</keyword>
<comment type="caution">
    <text evidence="15">The sequence shown here is derived from an EMBL/GenBank/DDBJ whole genome shotgun (WGS) entry which is preliminary data.</text>
</comment>
<reference evidence="15 16" key="1">
    <citation type="submission" date="2024-10" db="EMBL/GenBank/DDBJ databases">
        <title>The Natural Products Discovery Center: Release of the First 8490 Sequenced Strains for Exploring Actinobacteria Biosynthetic Diversity.</title>
        <authorList>
            <person name="Kalkreuter E."/>
            <person name="Kautsar S.A."/>
            <person name="Yang D."/>
            <person name="Bader C.D."/>
            <person name="Teijaro C.N."/>
            <person name="Fluegel L."/>
            <person name="Davis C.M."/>
            <person name="Simpson J.R."/>
            <person name="Lauterbach L."/>
            <person name="Steele A.D."/>
            <person name="Gui C."/>
            <person name="Meng S."/>
            <person name="Li G."/>
            <person name="Viehrig K."/>
            <person name="Ye F."/>
            <person name="Su P."/>
            <person name="Kiefer A.F."/>
            <person name="Nichols A."/>
            <person name="Cepeda A.J."/>
            <person name="Yan W."/>
            <person name="Fan B."/>
            <person name="Jiang Y."/>
            <person name="Adhikari A."/>
            <person name="Zheng C.-J."/>
            <person name="Schuster L."/>
            <person name="Cowan T.M."/>
            <person name="Smanski M.J."/>
            <person name="Chevrette M.G."/>
            <person name="De Carvalho L.P.S."/>
            <person name="Shen B."/>
        </authorList>
    </citation>
    <scope>NUCLEOTIDE SEQUENCE [LARGE SCALE GENOMIC DNA]</scope>
    <source>
        <strain evidence="15 16">NPDC021253</strain>
    </source>
</reference>
<dbReference type="Pfam" id="PF07690">
    <property type="entry name" value="MFS_1"/>
    <property type="match status" value="1"/>
</dbReference>
<keyword evidence="8 13" id="KW-1133">Transmembrane helix</keyword>
<evidence type="ECO:0000256" key="1">
    <source>
        <dbReference type="ARBA" id="ARBA00003279"/>
    </source>
</evidence>
<keyword evidence="11" id="KW-0046">Antibiotic resistance</keyword>
<evidence type="ECO:0000256" key="6">
    <source>
        <dbReference type="ARBA" id="ARBA00022692"/>
    </source>
</evidence>
<comment type="similarity">
    <text evidence="3">Belongs to the major facilitator superfamily. TCR/Tet family.</text>
</comment>
<keyword evidence="5" id="KW-1003">Cell membrane</keyword>